<organism evidence="1 2">
    <name type="scientific">Ramlibacter humi</name>
    <dbReference type="NCBI Taxonomy" id="2530451"/>
    <lineage>
        <taxon>Bacteria</taxon>
        <taxon>Pseudomonadati</taxon>
        <taxon>Pseudomonadota</taxon>
        <taxon>Betaproteobacteria</taxon>
        <taxon>Burkholderiales</taxon>
        <taxon>Comamonadaceae</taxon>
        <taxon>Ramlibacter</taxon>
    </lineage>
</organism>
<protein>
    <submittedName>
        <fullName evidence="1">Uncharacterized protein</fullName>
    </submittedName>
</protein>
<comment type="caution">
    <text evidence="1">The sequence shown here is derived from an EMBL/GenBank/DDBJ whole genome shotgun (WGS) entry which is preliminary data.</text>
</comment>
<keyword evidence="2" id="KW-1185">Reference proteome</keyword>
<dbReference type="EMBL" id="SMLK01000001">
    <property type="protein sequence ID" value="TFZ08951.1"/>
    <property type="molecule type" value="Genomic_DNA"/>
</dbReference>
<gene>
    <name evidence="1" type="ORF">EZ216_07355</name>
</gene>
<dbReference type="AlphaFoldDB" id="A0A4Z0CC42"/>
<accession>A0A4Z0CC42</accession>
<evidence type="ECO:0000313" key="2">
    <source>
        <dbReference type="Proteomes" id="UP000297839"/>
    </source>
</evidence>
<dbReference type="Proteomes" id="UP000297839">
    <property type="component" value="Unassembled WGS sequence"/>
</dbReference>
<name>A0A4Z0CC42_9BURK</name>
<dbReference type="RefSeq" id="WP_135249036.1">
    <property type="nucleotide sequence ID" value="NZ_SMLK01000001.1"/>
</dbReference>
<evidence type="ECO:0000313" key="1">
    <source>
        <dbReference type="EMBL" id="TFZ08951.1"/>
    </source>
</evidence>
<proteinExistence type="predicted"/>
<sequence length="110" mass="12561">MDQDVPADFPQEFLSAVSGAQPKLAVYRTSDGRYIDESVGLRAERWGWCVDLLEQLVDYVHAHVVPMTPAAYTEKVCASVMRARFRQTRGISLAEADWLCMKLRERLQDQ</sequence>
<reference evidence="1 2" key="1">
    <citation type="submission" date="2019-03" db="EMBL/GenBank/DDBJ databases">
        <title>Ramlibacter sp. 18x22-1, whole genome shotgun sequence.</title>
        <authorList>
            <person name="Zhang X."/>
            <person name="Feng G."/>
            <person name="Zhu H."/>
        </authorList>
    </citation>
    <scope>NUCLEOTIDE SEQUENCE [LARGE SCALE GENOMIC DNA]</scope>
    <source>
        <strain evidence="1 2">18x22-1</strain>
    </source>
</reference>